<dbReference type="Proteomes" id="UP001500604">
    <property type="component" value="Unassembled WGS sequence"/>
</dbReference>
<dbReference type="EMBL" id="BAABFL010000117">
    <property type="protein sequence ID" value="GAA4649044.1"/>
    <property type="molecule type" value="Genomic_DNA"/>
</dbReference>
<accession>A0ABP8UZ59</accession>
<protein>
    <recommendedName>
        <fullName evidence="3">Phage protein</fullName>
    </recommendedName>
</protein>
<reference evidence="2" key="1">
    <citation type="journal article" date="2019" name="Int. J. Syst. Evol. Microbiol.">
        <title>The Global Catalogue of Microorganisms (GCM) 10K type strain sequencing project: providing services to taxonomists for standard genome sequencing and annotation.</title>
        <authorList>
            <consortium name="The Broad Institute Genomics Platform"/>
            <consortium name="The Broad Institute Genome Sequencing Center for Infectious Disease"/>
            <person name="Wu L."/>
            <person name="Ma J."/>
        </authorList>
    </citation>
    <scope>NUCLEOTIDE SEQUENCE [LARGE SCALE GENOMIC DNA]</scope>
    <source>
        <strain evidence="2">JCM 17805</strain>
    </source>
</reference>
<sequence length="73" mass="8677">MNKIDSVFVELSDEIKDQFFACFNHYCEKKGITPEEFKVNIHLYERDLLQLWGHHCMLLDTGDKCYGKLVYSE</sequence>
<evidence type="ECO:0000313" key="2">
    <source>
        <dbReference type="Proteomes" id="UP001500604"/>
    </source>
</evidence>
<dbReference type="RefSeq" id="WP_345194799.1">
    <property type="nucleotide sequence ID" value="NZ_BAABFL010000117.1"/>
</dbReference>
<keyword evidence="2" id="KW-1185">Reference proteome</keyword>
<organism evidence="1 2">
    <name type="scientific">Kistimonas scapharcae</name>
    <dbReference type="NCBI Taxonomy" id="1036133"/>
    <lineage>
        <taxon>Bacteria</taxon>
        <taxon>Pseudomonadati</taxon>
        <taxon>Pseudomonadota</taxon>
        <taxon>Gammaproteobacteria</taxon>
        <taxon>Oceanospirillales</taxon>
        <taxon>Endozoicomonadaceae</taxon>
        <taxon>Kistimonas</taxon>
    </lineage>
</organism>
<name>A0ABP8UZ59_9GAMM</name>
<evidence type="ECO:0008006" key="3">
    <source>
        <dbReference type="Google" id="ProtNLM"/>
    </source>
</evidence>
<evidence type="ECO:0000313" key="1">
    <source>
        <dbReference type="EMBL" id="GAA4649044.1"/>
    </source>
</evidence>
<gene>
    <name evidence="1" type="ORF">GCM10023116_13180</name>
</gene>
<comment type="caution">
    <text evidence="1">The sequence shown here is derived from an EMBL/GenBank/DDBJ whole genome shotgun (WGS) entry which is preliminary data.</text>
</comment>
<proteinExistence type="predicted"/>